<evidence type="ECO:0000313" key="2">
    <source>
        <dbReference type="Proteomes" id="UP000030744"/>
    </source>
</evidence>
<name>U6JZ67_9EIME</name>
<dbReference type="EMBL" id="HG682744">
    <property type="protein sequence ID" value="CDJ30734.1"/>
    <property type="molecule type" value="Genomic_DNA"/>
</dbReference>
<evidence type="ECO:0000313" key="1">
    <source>
        <dbReference type="EMBL" id="CDJ30734.1"/>
    </source>
</evidence>
<dbReference type="Proteomes" id="UP000030744">
    <property type="component" value="Unassembled WGS sequence"/>
</dbReference>
<dbReference type="RefSeq" id="XP_013353299.1">
    <property type="nucleotide sequence ID" value="XM_013497845.1"/>
</dbReference>
<sequence length="329" mass="36210">MTRARTSRRWFNACWKAGELTGPLAAAVARRLSTAFRAAARRGASPLLMGEGGPSLERALTTETGEVDFRVHFGDGATVLLAMKEAGLFEDTCAGAAARELQEATRAVDCNKAVFEENAEDVKAGLRGRRRQRDRRYLRKMQKTSRRVFEEGDASEIVALAWPLACVSAAVKIPAPQISEDNGGRGSLDCFTSKYDDMKMLHRDRDVVLRLAKAQIHRAVCSRLPCTPFDLALGFAGLERLGQKSCAEYVLTAFSTTAAGASCEELCRLGRDIMLAGIRQKALWEAFADAVQTAAEQRRQTPPSQEHNSNSQRIEAELAQWLRFCGRIV</sequence>
<reference evidence="1" key="1">
    <citation type="submission" date="2013-10" db="EMBL/GenBank/DDBJ databases">
        <title>Genomic analysis of the causative agents of coccidiosis in chickens.</title>
        <authorList>
            <person name="Reid A.J."/>
            <person name="Blake D."/>
            <person name="Billington K."/>
            <person name="Browne H."/>
            <person name="Dunn M."/>
            <person name="Hung S."/>
            <person name="Kawahara F."/>
            <person name="Miranda-Saavedra D."/>
            <person name="Mourier T."/>
            <person name="Nagra H."/>
            <person name="Otto T.D."/>
            <person name="Rawlings N."/>
            <person name="Sanchez A."/>
            <person name="Sanders M."/>
            <person name="Subramaniam C."/>
            <person name="Tay Y."/>
            <person name="Dear P."/>
            <person name="Doerig C."/>
            <person name="Gruber A."/>
            <person name="Parkinson J."/>
            <person name="Shirley M."/>
            <person name="Wan K.L."/>
            <person name="Berriman M."/>
            <person name="Tomley F."/>
            <person name="Pain A."/>
        </authorList>
    </citation>
    <scope>NUCLEOTIDE SEQUENCE [LARGE SCALE GENOMIC DNA]</scope>
    <source>
        <strain evidence="1">Houghton</strain>
    </source>
</reference>
<organism evidence="1 2">
    <name type="scientific">Eimeria mitis</name>
    <dbReference type="NCBI Taxonomy" id="44415"/>
    <lineage>
        <taxon>Eukaryota</taxon>
        <taxon>Sar</taxon>
        <taxon>Alveolata</taxon>
        <taxon>Apicomplexa</taxon>
        <taxon>Conoidasida</taxon>
        <taxon>Coccidia</taxon>
        <taxon>Eucoccidiorida</taxon>
        <taxon>Eimeriorina</taxon>
        <taxon>Eimeriidae</taxon>
        <taxon>Eimeria</taxon>
    </lineage>
</organism>
<proteinExistence type="predicted"/>
<keyword evidence="2" id="KW-1185">Reference proteome</keyword>
<dbReference type="VEuPathDB" id="ToxoDB:EMH_0060970"/>
<dbReference type="OrthoDB" id="347205at2759"/>
<protein>
    <submittedName>
        <fullName evidence="1">Uncharacterized protein</fullName>
    </submittedName>
</protein>
<gene>
    <name evidence="1" type="ORF">EMH_0060970</name>
</gene>
<reference evidence="1" key="2">
    <citation type="submission" date="2013-10" db="EMBL/GenBank/DDBJ databases">
        <authorList>
            <person name="Aslett M."/>
        </authorList>
    </citation>
    <scope>NUCLEOTIDE SEQUENCE [LARGE SCALE GENOMIC DNA]</scope>
    <source>
        <strain evidence="1">Houghton</strain>
    </source>
</reference>
<dbReference type="AlphaFoldDB" id="U6JZ67"/>
<accession>U6JZ67</accession>
<dbReference type="GeneID" id="25380705"/>